<dbReference type="InterPro" id="IPR051559">
    <property type="entry name" value="HIF_prolyl_hydroxylases"/>
</dbReference>
<dbReference type="InterPro" id="IPR006620">
    <property type="entry name" value="Pro_4_hyd_alph"/>
</dbReference>
<evidence type="ECO:0000256" key="1">
    <source>
        <dbReference type="ARBA" id="ARBA00001961"/>
    </source>
</evidence>
<dbReference type="EMBL" id="AZIL01000001">
    <property type="protein sequence ID" value="EWM30669.1"/>
    <property type="molecule type" value="Genomic_DNA"/>
</dbReference>
<name>W7UCF1_9STRA</name>
<keyword evidence="4" id="KW-0223">Dioxygenase</keyword>
<dbReference type="InterPro" id="IPR044862">
    <property type="entry name" value="Pro_4_hyd_alph_FE2OG_OXY"/>
</dbReference>
<evidence type="ECO:0000259" key="8">
    <source>
        <dbReference type="PROSITE" id="PS51471"/>
    </source>
</evidence>
<feature type="region of interest" description="Disordered" evidence="7">
    <location>
        <begin position="224"/>
        <end position="246"/>
    </location>
</feature>
<dbReference type="PANTHER" id="PTHR12907">
    <property type="entry name" value="EGL NINE HOMOLOG-RELATED"/>
    <property type="match status" value="1"/>
</dbReference>
<dbReference type="GO" id="GO:0031418">
    <property type="term" value="F:L-ascorbic acid binding"/>
    <property type="evidence" value="ECO:0007669"/>
    <property type="project" value="UniProtKB-KW"/>
</dbReference>
<feature type="domain" description="Fe2OG dioxygenase" evidence="8">
    <location>
        <begin position="138"/>
        <end position="330"/>
    </location>
</feature>
<dbReference type="Proteomes" id="UP000019335">
    <property type="component" value="Chromosome 1"/>
</dbReference>
<protein>
    <recommendedName>
        <fullName evidence="8">Fe2OG dioxygenase domain-containing protein</fullName>
    </recommendedName>
</protein>
<dbReference type="AlphaFoldDB" id="W7UCF1"/>
<comment type="cofactor">
    <cofactor evidence="1">
        <name>L-ascorbate</name>
        <dbReference type="ChEBI" id="CHEBI:38290"/>
    </cofactor>
</comment>
<keyword evidence="3" id="KW-0847">Vitamin C</keyword>
<sequence length="340" mass="36364">MLAVAGATMGTLVMSAQSEAVCSNPACEAAYEHVRNGRPFPIAFAAIARALRRGHVVVIDPVMSDQELLAAQNDVKALLRQGDGAFAVNANDDSSVRLDSVTWVTGEEAGTGPGLKHAVALLKGLAHEFSRTPEYSKSVLFVQSAAQLACYAGDGQAFYAPHLDASTESVWTLGLNAWLRARAYRERTITAILYLNDKDWDADLSGGCLRCYLPSALAQGGMHDKPSGLGELPATTTSGSRRISQDRSKPKAHAYEICGDHGITALPVSLESDRAKSDDKVSGSLGVMPRDVAPRGGRLVLFDSGAVLHEVLPSYKKGGQRIALTVWVSDRQSREFVQNK</sequence>
<evidence type="ECO:0000313" key="10">
    <source>
        <dbReference type="Proteomes" id="UP000019335"/>
    </source>
</evidence>
<dbReference type="GO" id="GO:0031543">
    <property type="term" value="F:peptidyl-proline dioxygenase activity"/>
    <property type="evidence" value="ECO:0007669"/>
    <property type="project" value="TreeGrafter"/>
</dbReference>
<evidence type="ECO:0000256" key="2">
    <source>
        <dbReference type="ARBA" id="ARBA00022723"/>
    </source>
</evidence>
<reference evidence="9 10" key="1">
    <citation type="journal article" date="2014" name="Mol. Plant">
        <title>Chromosome Scale Genome Assembly and Transcriptome Profiling of Nannochloropsis gaditana in Nitrogen Depletion.</title>
        <authorList>
            <person name="Corteggiani Carpinelli E."/>
            <person name="Telatin A."/>
            <person name="Vitulo N."/>
            <person name="Forcato C."/>
            <person name="D'Angelo M."/>
            <person name="Schiavon R."/>
            <person name="Vezzi A."/>
            <person name="Giacometti G.M."/>
            <person name="Morosinotto T."/>
            <person name="Valle G."/>
        </authorList>
    </citation>
    <scope>NUCLEOTIDE SEQUENCE [LARGE SCALE GENOMIC DNA]</scope>
    <source>
        <strain evidence="9 10">B-31</strain>
    </source>
</reference>
<organism evidence="9 10">
    <name type="scientific">Nannochloropsis gaditana</name>
    <dbReference type="NCBI Taxonomy" id="72520"/>
    <lineage>
        <taxon>Eukaryota</taxon>
        <taxon>Sar</taxon>
        <taxon>Stramenopiles</taxon>
        <taxon>Ochrophyta</taxon>
        <taxon>Eustigmatophyceae</taxon>
        <taxon>Eustigmatales</taxon>
        <taxon>Monodopsidaceae</taxon>
        <taxon>Nannochloropsis</taxon>
    </lineage>
</organism>
<evidence type="ECO:0000256" key="4">
    <source>
        <dbReference type="ARBA" id="ARBA00022964"/>
    </source>
</evidence>
<accession>W7UCF1</accession>
<keyword evidence="5" id="KW-0560">Oxidoreductase</keyword>
<dbReference type="Pfam" id="PF13640">
    <property type="entry name" value="2OG-FeII_Oxy_3"/>
    <property type="match status" value="2"/>
</dbReference>
<evidence type="ECO:0000256" key="3">
    <source>
        <dbReference type="ARBA" id="ARBA00022896"/>
    </source>
</evidence>
<dbReference type="GO" id="GO:0008198">
    <property type="term" value="F:ferrous iron binding"/>
    <property type="evidence" value="ECO:0007669"/>
    <property type="project" value="TreeGrafter"/>
</dbReference>
<evidence type="ECO:0000313" key="9">
    <source>
        <dbReference type="EMBL" id="EWM30669.1"/>
    </source>
</evidence>
<evidence type="ECO:0000256" key="5">
    <source>
        <dbReference type="ARBA" id="ARBA00023002"/>
    </source>
</evidence>
<dbReference type="GO" id="GO:0071456">
    <property type="term" value="P:cellular response to hypoxia"/>
    <property type="evidence" value="ECO:0007669"/>
    <property type="project" value="TreeGrafter"/>
</dbReference>
<dbReference type="PANTHER" id="PTHR12907:SF26">
    <property type="entry name" value="HIF PROLYL HYDROXYLASE, ISOFORM C"/>
    <property type="match status" value="1"/>
</dbReference>
<dbReference type="PROSITE" id="PS51471">
    <property type="entry name" value="FE2OG_OXY"/>
    <property type="match status" value="1"/>
</dbReference>
<dbReference type="SMART" id="SM00702">
    <property type="entry name" value="P4Hc"/>
    <property type="match status" value="1"/>
</dbReference>
<dbReference type="Gene3D" id="2.60.120.620">
    <property type="entry name" value="q2cbj1_9rhob like domain"/>
    <property type="match status" value="1"/>
</dbReference>
<keyword evidence="6" id="KW-0408">Iron</keyword>
<dbReference type="InterPro" id="IPR005123">
    <property type="entry name" value="Oxoglu/Fe-dep_dioxygenase_dom"/>
</dbReference>
<evidence type="ECO:0000256" key="6">
    <source>
        <dbReference type="ARBA" id="ARBA00023004"/>
    </source>
</evidence>
<keyword evidence="10" id="KW-1185">Reference proteome</keyword>
<keyword evidence="2" id="KW-0479">Metal-binding</keyword>
<gene>
    <name evidence="9" type="ORF">Naga_100091g8</name>
</gene>
<dbReference type="OrthoDB" id="76265at2759"/>
<proteinExistence type="predicted"/>
<comment type="caution">
    <text evidence="9">The sequence shown here is derived from an EMBL/GenBank/DDBJ whole genome shotgun (WGS) entry which is preliminary data.</text>
</comment>
<evidence type="ECO:0000256" key="7">
    <source>
        <dbReference type="SAM" id="MobiDB-lite"/>
    </source>
</evidence>